<evidence type="ECO:0000313" key="1">
    <source>
        <dbReference type="EMBL" id="QHT37749.1"/>
    </source>
</evidence>
<reference evidence="1" key="1">
    <citation type="journal article" date="2020" name="Nature">
        <title>Giant virus diversity and host interactions through global metagenomics.</title>
        <authorList>
            <person name="Schulz F."/>
            <person name="Roux S."/>
            <person name="Paez-Espino D."/>
            <person name="Jungbluth S."/>
            <person name="Walsh D.A."/>
            <person name="Denef V.J."/>
            <person name="McMahon K.D."/>
            <person name="Konstantinidis K.T."/>
            <person name="Eloe-Fadrosh E.A."/>
            <person name="Kyrpides N.C."/>
            <person name="Woyke T."/>
        </authorList>
    </citation>
    <scope>NUCLEOTIDE SEQUENCE</scope>
    <source>
        <strain evidence="1">GVMAG-S-ERX556049-19</strain>
    </source>
</reference>
<dbReference type="AlphaFoldDB" id="A0A6C0FB22"/>
<protein>
    <submittedName>
        <fullName evidence="1">Uncharacterized protein</fullName>
    </submittedName>
</protein>
<organism evidence="1">
    <name type="scientific">viral metagenome</name>
    <dbReference type="NCBI Taxonomy" id="1070528"/>
    <lineage>
        <taxon>unclassified sequences</taxon>
        <taxon>metagenomes</taxon>
        <taxon>organismal metagenomes</taxon>
    </lineage>
</organism>
<proteinExistence type="predicted"/>
<sequence length="41" mass="5036">MDKNFCPFLEIFFDFWLKKMQKNDLHHYALNTIFLIKNVTA</sequence>
<dbReference type="EMBL" id="MN738820">
    <property type="protein sequence ID" value="QHT37749.1"/>
    <property type="molecule type" value="Genomic_DNA"/>
</dbReference>
<name>A0A6C0FB22_9ZZZZ</name>
<accession>A0A6C0FB22</accession>